<protein>
    <submittedName>
        <fullName evidence="2">Uncharacterized protein</fullName>
    </submittedName>
</protein>
<dbReference type="Proteomes" id="UP000034164">
    <property type="component" value="Unassembled WGS sequence"/>
</dbReference>
<name>A0A0G2IDD3_9EURO</name>
<dbReference type="VEuPathDB" id="FungiDB:EMCG_05760"/>
<proteinExistence type="predicted"/>
<evidence type="ECO:0000313" key="3">
    <source>
        <dbReference type="Proteomes" id="UP000034164"/>
    </source>
</evidence>
<evidence type="ECO:0000256" key="1">
    <source>
        <dbReference type="SAM" id="MobiDB-lite"/>
    </source>
</evidence>
<dbReference type="OrthoDB" id="408973at2759"/>
<reference evidence="3" key="1">
    <citation type="journal article" date="2015" name="PLoS Genet.">
        <title>The dynamic genome and transcriptome of the human fungal pathogen Blastomyces and close relative Emmonsia.</title>
        <authorList>
            <person name="Munoz J.F."/>
            <person name="Gauthier G.M."/>
            <person name="Desjardins C.A."/>
            <person name="Gallo J.E."/>
            <person name="Holder J."/>
            <person name="Sullivan T.D."/>
            <person name="Marty A.J."/>
            <person name="Carmen J.C."/>
            <person name="Chen Z."/>
            <person name="Ding L."/>
            <person name="Gujja S."/>
            <person name="Magrini V."/>
            <person name="Misas E."/>
            <person name="Mitreva M."/>
            <person name="Priest M."/>
            <person name="Saif S."/>
            <person name="Whiston E.A."/>
            <person name="Young S."/>
            <person name="Zeng Q."/>
            <person name="Goldman W.E."/>
            <person name="Mardis E.R."/>
            <person name="Taylor J.W."/>
            <person name="McEwen J.G."/>
            <person name="Clay O.K."/>
            <person name="Klein B.S."/>
            <person name="Cuomo C.A."/>
        </authorList>
    </citation>
    <scope>NUCLEOTIDE SEQUENCE [LARGE SCALE GENOMIC DNA]</scope>
    <source>
        <strain evidence="3">UAMH 3008</strain>
    </source>
</reference>
<gene>
    <name evidence="2" type="ORF">EMCG_05760</name>
</gene>
<comment type="caution">
    <text evidence="2">The sequence shown here is derived from an EMBL/GenBank/DDBJ whole genome shotgun (WGS) entry which is preliminary data.</text>
</comment>
<accession>A0A0G2IDD3</accession>
<organism evidence="2 3">
    <name type="scientific">[Emmonsia] crescens</name>
    <dbReference type="NCBI Taxonomy" id="73230"/>
    <lineage>
        <taxon>Eukaryota</taxon>
        <taxon>Fungi</taxon>
        <taxon>Dikarya</taxon>
        <taxon>Ascomycota</taxon>
        <taxon>Pezizomycotina</taxon>
        <taxon>Eurotiomycetes</taxon>
        <taxon>Eurotiomycetidae</taxon>
        <taxon>Onygenales</taxon>
        <taxon>Ajellomycetaceae</taxon>
        <taxon>Emergomyces</taxon>
    </lineage>
</organism>
<dbReference type="AlphaFoldDB" id="A0A0G2IDD3"/>
<sequence length="96" mass="10696">MPLRQQKGSKISRPNSRNRISNIPCPRTQQRFQQAGANKLDPISGGQSQPQGSILDLTLCDGPLRRPTTLVPSQRRPAIKPRHSCGGRRYYCSSVK</sequence>
<dbReference type="EMBL" id="LCZI01000090">
    <property type="protein sequence ID" value="KKZ68603.1"/>
    <property type="molecule type" value="Genomic_DNA"/>
</dbReference>
<evidence type="ECO:0000313" key="2">
    <source>
        <dbReference type="EMBL" id="KKZ68603.1"/>
    </source>
</evidence>
<feature type="region of interest" description="Disordered" evidence="1">
    <location>
        <begin position="1"/>
        <end position="54"/>
    </location>
</feature>
<feature type="compositionally biased region" description="Polar residues" evidence="1">
    <location>
        <begin position="1"/>
        <end position="36"/>
    </location>
</feature>